<dbReference type="InterPro" id="IPR036259">
    <property type="entry name" value="MFS_trans_sf"/>
</dbReference>
<dbReference type="Pfam" id="PF07690">
    <property type="entry name" value="MFS_1"/>
    <property type="match status" value="2"/>
</dbReference>
<protein>
    <submittedName>
        <fullName evidence="3">MFS transporter</fullName>
    </submittedName>
</protein>
<sequence>MRANQEITYYAITIFLITFATRATNNMIGTTAPLLARYDLLFPNYLVGFLASLVTTVNLVSILFINARLPGSTRRLLFIISSALIITLLPMYFLANSLSIWLVSILTGFAYGLIMPNIMTSASIVGDQLTAERLLVLYTLALSTSLVVGPLFETYLLTRFGYRYVFLLFIPLAILSFALSFRVRFPPDPKRTRRSIDMGKILRNRGLVSAMLANSTYSIPFIVFTAFIAIYAQSIYHVSRYLAYFSFVPFFLTSFLTRLYLTIRVPRGLFTPMLISIVLTIIGITTLYLSPNYAVFIASMTILGIPHGSVYPLSTLMISRGTSIEERNAANSYFSAFQGILGIVVPALFGVSADLIGIRLSVVLLLIPVIAMATVFIKFYLSSGLEQFRPGILSFHSGDS</sequence>
<feature type="transmembrane region" description="Helical" evidence="1">
    <location>
        <begin position="7"/>
        <end position="25"/>
    </location>
</feature>
<evidence type="ECO:0000259" key="2">
    <source>
        <dbReference type="PROSITE" id="PS50850"/>
    </source>
</evidence>
<feature type="transmembrane region" description="Helical" evidence="1">
    <location>
        <begin position="134"/>
        <end position="152"/>
    </location>
</feature>
<dbReference type="PANTHER" id="PTHR23531:SF1">
    <property type="entry name" value="QUINOLENE RESISTANCE PROTEIN NORA"/>
    <property type="match status" value="1"/>
</dbReference>
<dbReference type="PANTHER" id="PTHR23531">
    <property type="entry name" value="QUINOLENE RESISTANCE PROTEIN NORA"/>
    <property type="match status" value="1"/>
</dbReference>
<feature type="transmembrane region" description="Helical" evidence="1">
    <location>
        <begin position="295"/>
        <end position="318"/>
    </location>
</feature>
<feature type="transmembrane region" description="Helical" evidence="1">
    <location>
        <begin position="242"/>
        <end position="261"/>
    </location>
</feature>
<gene>
    <name evidence="3" type="ORF">Vsou_21390</name>
</gene>
<feature type="transmembrane region" description="Helical" evidence="1">
    <location>
        <begin position="206"/>
        <end position="230"/>
    </location>
</feature>
<feature type="transmembrane region" description="Helical" evidence="1">
    <location>
        <begin position="76"/>
        <end position="94"/>
    </location>
</feature>
<accession>A0ABN6SVH1</accession>
<dbReference type="Gene3D" id="1.20.1250.20">
    <property type="entry name" value="MFS general substrate transporter like domains"/>
    <property type="match status" value="1"/>
</dbReference>
<keyword evidence="4" id="KW-1185">Reference proteome</keyword>
<feature type="transmembrane region" description="Helical" evidence="1">
    <location>
        <begin position="164"/>
        <end position="185"/>
    </location>
</feature>
<evidence type="ECO:0000256" key="1">
    <source>
        <dbReference type="SAM" id="Phobius"/>
    </source>
</evidence>
<dbReference type="EMBL" id="AP026830">
    <property type="protein sequence ID" value="BDR93046.1"/>
    <property type="molecule type" value="Genomic_DNA"/>
</dbReference>
<feature type="domain" description="Major facilitator superfamily (MFS) profile" evidence="2">
    <location>
        <begin position="1"/>
        <end position="386"/>
    </location>
</feature>
<name>A0ABN6SVH1_9CREN</name>
<dbReference type="SUPFAM" id="SSF103473">
    <property type="entry name" value="MFS general substrate transporter"/>
    <property type="match status" value="1"/>
</dbReference>
<feature type="transmembrane region" description="Helical" evidence="1">
    <location>
        <begin position="268"/>
        <end position="289"/>
    </location>
</feature>
<feature type="transmembrane region" description="Helical" evidence="1">
    <location>
        <begin position="330"/>
        <end position="350"/>
    </location>
</feature>
<dbReference type="InterPro" id="IPR052714">
    <property type="entry name" value="MFS_Exporter"/>
</dbReference>
<evidence type="ECO:0000313" key="4">
    <source>
        <dbReference type="Proteomes" id="UP001060771"/>
    </source>
</evidence>
<organism evidence="3 4">
    <name type="scientific">Vulcanisaeta souniana JCM 11219</name>
    <dbReference type="NCBI Taxonomy" id="1293586"/>
    <lineage>
        <taxon>Archaea</taxon>
        <taxon>Thermoproteota</taxon>
        <taxon>Thermoprotei</taxon>
        <taxon>Thermoproteales</taxon>
        <taxon>Thermoproteaceae</taxon>
        <taxon>Vulcanisaeta</taxon>
    </lineage>
</organism>
<keyword evidence="1" id="KW-0812">Transmembrane</keyword>
<dbReference type="Proteomes" id="UP001060771">
    <property type="component" value="Chromosome"/>
</dbReference>
<keyword evidence="1" id="KW-0472">Membrane</keyword>
<proteinExistence type="predicted"/>
<dbReference type="PROSITE" id="PS50850">
    <property type="entry name" value="MFS"/>
    <property type="match status" value="1"/>
</dbReference>
<evidence type="ECO:0000313" key="3">
    <source>
        <dbReference type="EMBL" id="BDR93046.1"/>
    </source>
</evidence>
<keyword evidence="1" id="KW-1133">Transmembrane helix</keyword>
<reference evidence="4" key="1">
    <citation type="submission" date="2022-09" db="EMBL/GenBank/DDBJ databases">
        <title>Complete genome sequence of Vulcanisaeta souniana.</title>
        <authorList>
            <person name="Kato S."/>
            <person name="Itoh T."/>
            <person name="Ohkuma M."/>
        </authorList>
    </citation>
    <scope>NUCLEOTIDE SEQUENCE [LARGE SCALE GENOMIC DNA]</scope>
    <source>
        <strain evidence="4">JCM 11219</strain>
    </source>
</reference>
<feature type="transmembrane region" description="Helical" evidence="1">
    <location>
        <begin position="356"/>
        <end position="381"/>
    </location>
</feature>
<feature type="transmembrane region" description="Helical" evidence="1">
    <location>
        <begin position="100"/>
        <end position="122"/>
    </location>
</feature>
<dbReference type="GeneID" id="76207682"/>
<dbReference type="RefSeq" id="WP_188603820.1">
    <property type="nucleotide sequence ID" value="NZ_AP026830.1"/>
</dbReference>
<dbReference type="InterPro" id="IPR011701">
    <property type="entry name" value="MFS"/>
</dbReference>
<feature type="transmembrane region" description="Helical" evidence="1">
    <location>
        <begin position="45"/>
        <end position="64"/>
    </location>
</feature>
<dbReference type="InterPro" id="IPR020846">
    <property type="entry name" value="MFS_dom"/>
</dbReference>